<dbReference type="GO" id="GO:0005634">
    <property type="term" value="C:nucleus"/>
    <property type="evidence" value="ECO:0007669"/>
    <property type="project" value="TreeGrafter"/>
</dbReference>
<dbReference type="EnsemblMetazoa" id="XM_016981186">
    <property type="protein sequence ID" value="XP_016836675"/>
    <property type="gene ID" value="LOC100123551"/>
</dbReference>
<dbReference type="PANTHER" id="PTHR21359:SF1">
    <property type="entry name" value="DUF5577 DOMAIN-CONTAINING PROTEIN"/>
    <property type="match status" value="1"/>
</dbReference>
<protein>
    <recommendedName>
        <fullName evidence="4">SAM domain-containing protein</fullName>
    </recommendedName>
</protein>
<accession>A0A7M7ILP6</accession>
<sequence length="437" mass="47963">MDAPALSSYWVKFFKSAGFPTEHATRHALIFSNNRIKPDMLPDLDKPSLKEMGITLMGDMIAILRYAKKVVEETTCKKFLVGSEDSPTPASKVVAKPTVKKVVSKAIVKTPASSKAKSDAPAKVIKTAASSVIKPASSVTVKKKVTPTSTIIHSKLYSDYIENNQKPKVSPLKRKYESDEDDSDGKWKRNEELQKRLRALSDDDDDEDDVEELKFKVLATKKTAVKGQNILKKALEQKKTVFHRLGDSMVSSTTSSTESSNPTFKVTGIGKERNATSSVFNRLGIKDNETPYSRHLRNGGSVTATQGILKSRTPLLGTKVITTKNSGTKIITTKSAVKKPVGTMRADEEANKKAVSESVRQLVRTTKSLKFNESPARSAVRSNSLQTRKLSLNSKLASERMAVPAKSRLGISKQVSFNKIAPLNHNKKQGVFSRLGV</sequence>
<dbReference type="Gene3D" id="1.10.150.50">
    <property type="entry name" value="Transcription Factor, Ets-1"/>
    <property type="match status" value="1"/>
</dbReference>
<dbReference type="RefSeq" id="XP_016836675.2">
    <property type="nucleotide sequence ID" value="XM_016981186.3"/>
</dbReference>
<dbReference type="GeneID" id="100123551"/>
<organism evidence="2 3">
    <name type="scientific">Nasonia vitripennis</name>
    <name type="common">Parasitic wasp</name>
    <dbReference type="NCBI Taxonomy" id="7425"/>
    <lineage>
        <taxon>Eukaryota</taxon>
        <taxon>Metazoa</taxon>
        <taxon>Ecdysozoa</taxon>
        <taxon>Arthropoda</taxon>
        <taxon>Hexapoda</taxon>
        <taxon>Insecta</taxon>
        <taxon>Pterygota</taxon>
        <taxon>Neoptera</taxon>
        <taxon>Endopterygota</taxon>
        <taxon>Hymenoptera</taxon>
        <taxon>Apocrita</taxon>
        <taxon>Proctotrupomorpha</taxon>
        <taxon>Chalcidoidea</taxon>
        <taxon>Pteromalidae</taxon>
        <taxon>Pteromalinae</taxon>
        <taxon>Nasonia</taxon>
    </lineage>
</organism>
<evidence type="ECO:0000313" key="3">
    <source>
        <dbReference type="Proteomes" id="UP000002358"/>
    </source>
</evidence>
<dbReference type="AlphaFoldDB" id="A0A7M7ILP6"/>
<evidence type="ECO:0000256" key="1">
    <source>
        <dbReference type="SAM" id="MobiDB-lite"/>
    </source>
</evidence>
<feature type="region of interest" description="Disordered" evidence="1">
    <location>
        <begin position="167"/>
        <end position="187"/>
    </location>
</feature>
<dbReference type="SMR" id="A0A7M7ILP6"/>
<keyword evidence="3" id="KW-1185">Reference proteome</keyword>
<dbReference type="Pfam" id="PF18017">
    <property type="entry name" value="SAM_4"/>
    <property type="match status" value="1"/>
</dbReference>
<dbReference type="InterPro" id="IPR039161">
    <property type="entry name" value="C19orf47-like"/>
</dbReference>
<dbReference type="PANTHER" id="PTHR21359">
    <property type="entry name" value="DUF5577 DOMAIN-CONTAINING PROTEIN"/>
    <property type="match status" value="1"/>
</dbReference>
<proteinExistence type="predicted"/>
<dbReference type="SUPFAM" id="SSF47769">
    <property type="entry name" value="SAM/Pointed domain"/>
    <property type="match status" value="1"/>
</dbReference>
<dbReference type="InParanoid" id="A0A7M7ILP6"/>
<reference evidence="2" key="1">
    <citation type="submission" date="2021-01" db="UniProtKB">
        <authorList>
            <consortium name="EnsemblMetazoa"/>
        </authorList>
    </citation>
    <scope>IDENTIFICATION</scope>
</reference>
<name>A0A7M7ILP6_NASVI</name>
<dbReference type="InterPro" id="IPR013761">
    <property type="entry name" value="SAM/pointed_sf"/>
</dbReference>
<dbReference type="OrthoDB" id="10067653at2759"/>
<dbReference type="KEGG" id="nvi:100123551"/>
<evidence type="ECO:0000313" key="2">
    <source>
        <dbReference type="EnsemblMetazoa" id="XP_016836675"/>
    </source>
</evidence>
<evidence type="ECO:0008006" key="4">
    <source>
        <dbReference type="Google" id="ProtNLM"/>
    </source>
</evidence>
<dbReference type="Proteomes" id="UP000002358">
    <property type="component" value="Chromosome 1"/>
</dbReference>